<dbReference type="AlphaFoldDB" id="A0A8E2JGV5"/>
<evidence type="ECO:0000313" key="3">
    <source>
        <dbReference type="Proteomes" id="UP000250266"/>
    </source>
</evidence>
<feature type="compositionally biased region" description="Acidic residues" evidence="1">
    <location>
        <begin position="227"/>
        <end position="237"/>
    </location>
</feature>
<evidence type="ECO:0000256" key="1">
    <source>
        <dbReference type="SAM" id="MobiDB-lite"/>
    </source>
</evidence>
<dbReference type="Proteomes" id="UP000250266">
    <property type="component" value="Unassembled WGS sequence"/>
</dbReference>
<feature type="region of interest" description="Disordered" evidence="1">
    <location>
        <begin position="179"/>
        <end position="202"/>
    </location>
</feature>
<feature type="compositionally biased region" description="Polar residues" evidence="1">
    <location>
        <begin position="29"/>
        <end position="48"/>
    </location>
</feature>
<feature type="compositionally biased region" description="Low complexity" evidence="1">
    <location>
        <begin position="272"/>
        <end position="285"/>
    </location>
</feature>
<feature type="compositionally biased region" description="Low complexity" evidence="1">
    <location>
        <begin position="251"/>
        <end position="262"/>
    </location>
</feature>
<name>A0A8E2JGV5_9PEZI</name>
<evidence type="ECO:0000313" key="2">
    <source>
        <dbReference type="EMBL" id="OCK82175.1"/>
    </source>
</evidence>
<dbReference type="OrthoDB" id="5385072at2759"/>
<feature type="region of interest" description="Disordered" evidence="1">
    <location>
        <begin position="1"/>
        <end position="135"/>
    </location>
</feature>
<accession>A0A8E2JGV5</accession>
<feature type="compositionally biased region" description="Low complexity" evidence="1">
    <location>
        <begin position="116"/>
        <end position="135"/>
    </location>
</feature>
<feature type="compositionally biased region" description="Polar residues" evidence="1">
    <location>
        <begin position="331"/>
        <end position="343"/>
    </location>
</feature>
<protein>
    <submittedName>
        <fullName evidence="2">Uncharacterized protein</fullName>
    </submittedName>
</protein>
<reference evidence="2 3" key="1">
    <citation type="journal article" date="2016" name="Nat. Commun.">
        <title>Ectomycorrhizal ecology is imprinted in the genome of the dominant symbiotic fungus Cenococcum geophilum.</title>
        <authorList>
            <consortium name="DOE Joint Genome Institute"/>
            <person name="Peter M."/>
            <person name="Kohler A."/>
            <person name="Ohm R.A."/>
            <person name="Kuo A."/>
            <person name="Krutzmann J."/>
            <person name="Morin E."/>
            <person name="Arend M."/>
            <person name="Barry K.W."/>
            <person name="Binder M."/>
            <person name="Choi C."/>
            <person name="Clum A."/>
            <person name="Copeland A."/>
            <person name="Grisel N."/>
            <person name="Haridas S."/>
            <person name="Kipfer T."/>
            <person name="LaButti K."/>
            <person name="Lindquist E."/>
            <person name="Lipzen A."/>
            <person name="Maire R."/>
            <person name="Meier B."/>
            <person name="Mihaltcheva S."/>
            <person name="Molinier V."/>
            <person name="Murat C."/>
            <person name="Poggeler S."/>
            <person name="Quandt C.A."/>
            <person name="Sperisen C."/>
            <person name="Tritt A."/>
            <person name="Tisserant E."/>
            <person name="Crous P.W."/>
            <person name="Henrissat B."/>
            <person name="Nehls U."/>
            <person name="Egli S."/>
            <person name="Spatafora J.W."/>
            <person name="Grigoriev I.V."/>
            <person name="Martin F.M."/>
        </authorList>
    </citation>
    <scope>NUCLEOTIDE SEQUENCE [LARGE SCALE GENOMIC DNA]</scope>
    <source>
        <strain evidence="2 3">CBS 459.81</strain>
    </source>
</reference>
<sequence length="384" mass="40876">MSTMVDNFRPQQYGQPLHRKPLPQPGTAGINNAPTMSNLVPDHTQSMHSRTRTSSSSVFPQVTPPSSSSNTYTYTQQQQYQAGANNPQTARRTLSNATTSTSSTTASAGPGMVPVRTNSGLRRSSSSRSGNSPTSYVALMRKQKATVWCDRAQHEDPRILAQQRAAKMRANMEVVGGYQAGRTSTSSSGVASGVRSKIRHHGAPKASLYAPANLAGSGVPMRLSASEVDEGDSEDADSQSAGGPYHHRSGSGRSSIGSGRRIQYVNAQGRMSSSSTPPSAHGSSPTEGIAELAEETPVPRDYRGRAGDYFPEKTRTGLSGGSGSSGERENSFGNLGQMPQHQPRNVEGDRKTSDELRRRGSVDDRTMTMSGAGRLFIANPDLSD</sequence>
<feature type="compositionally biased region" description="Basic and acidic residues" evidence="1">
    <location>
        <begin position="344"/>
        <end position="366"/>
    </location>
</feature>
<dbReference type="EMBL" id="KV744896">
    <property type="protein sequence ID" value="OCK82175.1"/>
    <property type="molecule type" value="Genomic_DNA"/>
</dbReference>
<feature type="compositionally biased region" description="Low complexity" evidence="1">
    <location>
        <begin position="180"/>
        <end position="195"/>
    </location>
</feature>
<keyword evidence="3" id="KW-1185">Reference proteome</keyword>
<feature type="compositionally biased region" description="Polar residues" evidence="1">
    <location>
        <begin position="1"/>
        <end position="14"/>
    </location>
</feature>
<feature type="compositionally biased region" description="Basic and acidic residues" evidence="1">
    <location>
        <begin position="297"/>
        <end position="315"/>
    </location>
</feature>
<feature type="region of interest" description="Disordered" evidence="1">
    <location>
        <begin position="223"/>
        <end position="384"/>
    </location>
</feature>
<feature type="compositionally biased region" description="Low complexity" evidence="1">
    <location>
        <begin position="64"/>
        <end position="108"/>
    </location>
</feature>
<organism evidence="2 3">
    <name type="scientific">Lepidopterella palustris CBS 459.81</name>
    <dbReference type="NCBI Taxonomy" id="1314670"/>
    <lineage>
        <taxon>Eukaryota</taxon>
        <taxon>Fungi</taxon>
        <taxon>Dikarya</taxon>
        <taxon>Ascomycota</taxon>
        <taxon>Pezizomycotina</taxon>
        <taxon>Dothideomycetes</taxon>
        <taxon>Pleosporomycetidae</taxon>
        <taxon>Mytilinidiales</taxon>
        <taxon>Argynnaceae</taxon>
        <taxon>Lepidopterella</taxon>
    </lineage>
</organism>
<gene>
    <name evidence="2" type="ORF">K432DRAFT_293815</name>
</gene>
<proteinExistence type="predicted"/>